<dbReference type="Gramene" id="Pp3c1_26260V3.2">
    <property type="protein sequence ID" value="Pp3c1_26260V3.2"/>
    <property type="gene ID" value="Pp3c1_26260"/>
</dbReference>
<evidence type="ECO:0000313" key="3">
    <source>
        <dbReference type="EnsemblPlants" id="Pp3c1_26260V3.1"/>
    </source>
</evidence>
<dbReference type="EnsemblPlants" id="Pp3c1_26260V3.1">
    <property type="protein sequence ID" value="Pp3c1_26260V3.1"/>
    <property type="gene ID" value="Pp3c1_26260"/>
</dbReference>
<gene>
    <name evidence="3" type="primary">LOC112276838</name>
    <name evidence="2" type="ORF">PHYPA_001205</name>
</gene>
<name>A9RPU4_PHYPA</name>
<evidence type="ECO:0000313" key="4">
    <source>
        <dbReference type="Proteomes" id="UP000006727"/>
    </source>
</evidence>
<feature type="compositionally biased region" description="Low complexity" evidence="1">
    <location>
        <begin position="90"/>
        <end position="103"/>
    </location>
</feature>
<dbReference type="EnsemblPlants" id="Pp3c1_26260V3.2">
    <property type="protein sequence ID" value="Pp3c1_26260V3.2"/>
    <property type="gene ID" value="Pp3c1_26260"/>
</dbReference>
<keyword evidence="4" id="KW-1185">Reference proteome</keyword>
<feature type="compositionally biased region" description="Pro residues" evidence="1">
    <location>
        <begin position="26"/>
        <end position="35"/>
    </location>
</feature>
<evidence type="ECO:0000256" key="1">
    <source>
        <dbReference type="SAM" id="MobiDB-lite"/>
    </source>
</evidence>
<evidence type="ECO:0000313" key="2">
    <source>
        <dbReference type="EMBL" id="PNR62781.1"/>
    </source>
</evidence>
<proteinExistence type="predicted"/>
<protein>
    <submittedName>
        <fullName evidence="2 3">Uncharacterized protein</fullName>
    </submittedName>
</protein>
<dbReference type="EMBL" id="ABEU02000001">
    <property type="protein sequence ID" value="PNR62781.1"/>
    <property type="molecule type" value="Genomic_DNA"/>
</dbReference>
<reference evidence="3" key="3">
    <citation type="submission" date="2020-12" db="UniProtKB">
        <authorList>
            <consortium name="EnsemblPlants"/>
        </authorList>
    </citation>
    <scope>IDENTIFICATION</scope>
</reference>
<dbReference type="Gramene" id="Pp3c1_26260V3.3">
    <property type="protein sequence ID" value="Pp3c1_26260V3.3"/>
    <property type="gene ID" value="Pp3c1_26260"/>
</dbReference>
<dbReference type="PaxDb" id="3218-PP1S21_104V6.1"/>
<dbReference type="AlphaFoldDB" id="A9RPU4"/>
<dbReference type="EnsemblPlants" id="Pp3c1_26260V3.3">
    <property type="protein sequence ID" value="Pp3c1_26260V3.3"/>
    <property type="gene ID" value="Pp3c1_26260"/>
</dbReference>
<organism evidence="2">
    <name type="scientific">Physcomitrium patens</name>
    <name type="common">Spreading-leaved earth moss</name>
    <name type="synonym">Physcomitrella patens</name>
    <dbReference type="NCBI Taxonomy" id="3218"/>
    <lineage>
        <taxon>Eukaryota</taxon>
        <taxon>Viridiplantae</taxon>
        <taxon>Streptophyta</taxon>
        <taxon>Embryophyta</taxon>
        <taxon>Bryophyta</taxon>
        <taxon>Bryophytina</taxon>
        <taxon>Bryopsida</taxon>
        <taxon>Funariidae</taxon>
        <taxon>Funariales</taxon>
        <taxon>Funariaceae</taxon>
        <taxon>Physcomitrium</taxon>
    </lineage>
</organism>
<feature type="region of interest" description="Disordered" evidence="1">
    <location>
        <begin position="20"/>
        <end position="119"/>
    </location>
</feature>
<sequence>MGGVCPGCLRASAQEDKLYHHGYQYPPFPQQPLPRPVQQRPRPQVQQQQQQKPQQQQRTREEDLARSDEARANAAIAAQKRAEAFEKSAGGRAARTAIKAAKANPALSRNDTAVHDWLH</sequence>
<dbReference type="Proteomes" id="UP000006727">
    <property type="component" value="Chromosome 1"/>
</dbReference>
<accession>A9RPU4</accession>
<dbReference type="GeneID" id="112276838"/>
<dbReference type="RefSeq" id="XP_024364774.1">
    <property type="nucleotide sequence ID" value="XM_024509006.2"/>
</dbReference>
<dbReference type="HOGENOM" id="CLU_167171_0_0_1"/>
<feature type="compositionally biased region" description="Low complexity" evidence="1">
    <location>
        <begin position="36"/>
        <end position="57"/>
    </location>
</feature>
<feature type="compositionally biased region" description="Basic and acidic residues" evidence="1">
    <location>
        <begin position="58"/>
        <end position="71"/>
    </location>
</feature>
<dbReference type="Gramene" id="Pp3c1_26260V3.1">
    <property type="protein sequence ID" value="Pp3c1_26260V3.1"/>
    <property type="gene ID" value="Pp3c1_26260"/>
</dbReference>
<reference evidence="2 4" key="1">
    <citation type="journal article" date="2008" name="Science">
        <title>The Physcomitrella genome reveals evolutionary insights into the conquest of land by plants.</title>
        <authorList>
            <person name="Rensing S."/>
            <person name="Lang D."/>
            <person name="Zimmer A."/>
            <person name="Terry A."/>
            <person name="Salamov A."/>
            <person name="Shapiro H."/>
            <person name="Nishiyama T."/>
            <person name="Perroud P.-F."/>
            <person name="Lindquist E."/>
            <person name="Kamisugi Y."/>
            <person name="Tanahashi T."/>
            <person name="Sakakibara K."/>
            <person name="Fujita T."/>
            <person name="Oishi K."/>
            <person name="Shin-I T."/>
            <person name="Kuroki Y."/>
            <person name="Toyoda A."/>
            <person name="Suzuki Y."/>
            <person name="Hashimoto A."/>
            <person name="Yamaguchi K."/>
            <person name="Sugano A."/>
            <person name="Kohara Y."/>
            <person name="Fujiyama A."/>
            <person name="Anterola A."/>
            <person name="Aoki S."/>
            <person name="Ashton N."/>
            <person name="Barbazuk W.B."/>
            <person name="Barker E."/>
            <person name="Bennetzen J."/>
            <person name="Bezanilla M."/>
            <person name="Blankenship R."/>
            <person name="Cho S.H."/>
            <person name="Dutcher S."/>
            <person name="Estelle M."/>
            <person name="Fawcett J.A."/>
            <person name="Gundlach H."/>
            <person name="Hanada K."/>
            <person name="Heyl A."/>
            <person name="Hicks K.A."/>
            <person name="Hugh J."/>
            <person name="Lohr M."/>
            <person name="Mayer K."/>
            <person name="Melkozernov A."/>
            <person name="Murata T."/>
            <person name="Nelson D."/>
            <person name="Pils B."/>
            <person name="Prigge M."/>
            <person name="Reiss B."/>
            <person name="Renner T."/>
            <person name="Rombauts S."/>
            <person name="Rushton P."/>
            <person name="Sanderfoot A."/>
            <person name="Schween G."/>
            <person name="Shiu S.-H."/>
            <person name="Stueber K."/>
            <person name="Theodoulou F.L."/>
            <person name="Tu H."/>
            <person name="Van de Peer Y."/>
            <person name="Verrier P.J."/>
            <person name="Waters E."/>
            <person name="Wood A."/>
            <person name="Yang L."/>
            <person name="Cove D."/>
            <person name="Cuming A."/>
            <person name="Hasebe M."/>
            <person name="Lucas S."/>
            <person name="Mishler D.B."/>
            <person name="Reski R."/>
            <person name="Grigoriev I."/>
            <person name="Quatrano R.S."/>
            <person name="Boore J.L."/>
        </authorList>
    </citation>
    <scope>NUCLEOTIDE SEQUENCE [LARGE SCALE GENOMIC DNA]</scope>
    <source>
        <strain evidence="3 4">cv. Gransden 2004</strain>
    </source>
</reference>
<reference evidence="2 4" key="2">
    <citation type="journal article" date="2018" name="Plant J.">
        <title>The Physcomitrella patens chromosome-scale assembly reveals moss genome structure and evolution.</title>
        <authorList>
            <person name="Lang D."/>
            <person name="Ullrich K.K."/>
            <person name="Murat F."/>
            <person name="Fuchs J."/>
            <person name="Jenkins J."/>
            <person name="Haas F.B."/>
            <person name="Piednoel M."/>
            <person name="Gundlach H."/>
            <person name="Van Bel M."/>
            <person name="Meyberg R."/>
            <person name="Vives C."/>
            <person name="Morata J."/>
            <person name="Symeonidi A."/>
            <person name="Hiss M."/>
            <person name="Muchero W."/>
            <person name="Kamisugi Y."/>
            <person name="Saleh O."/>
            <person name="Blanc G."/>
            <person name="Decker E.L."/>
            <person name="van Gessel N."/>
            <person name="Grimwood J."/>
            <person name="Hayes R.D."/>
            <person name="Graham S.W."/>
            <person name="Gunter L.E."/>
            <person name="McDaniel S.F."/>
            <person name="Hoernstein S.N.W."/>
            <person name="Larsson A."/>
            <person name="Li F.W."/>
            <person name="Perroud P.F."/>
            <person name="Phillips J."/>
            <person name="Ranjan P."/>
            <person name="Rokshar D.S."/>
            <person name="Rothfels C.J."/>
            <person name="Schneider L."/>
            <person name="Shu S."/>
            <person name="Stevenson D.W."/>
            <person name="Thummler F."/>
            <person name="Tillich M."/>
            <person name="Villarreal Aguilar J.C."/>
            <person name="Widiez T."/>
            <person name="Wong G.K."/>
            <person name="Wymore A."/>
            <person name="Zhang Y."/>
            <person name="Zimmer A.D."/>
            <person name="Quatrano R.S."/>
            <person name="Mayer K.F.X."/>
            <person name="Goodstein D."/>
            <person name="Casacuberta J.M."/>
            <person name="Vandepoele K."/>
            <person name="Reski R."/>
            <person name="Cuming A.C."/>
            <person name="Tuskan G.A."/>
            <person name="Maumus F."/>
            <person name="Salse J."/>
            <person name="Schmutz J."/>
            <person name="Rensing S.A."/>
        </authorList>
    </citation>
    <scope>NUCLEOTIDE SEQUENCE [LARGE SCALE GENOMIC DNA]</scope>
    <source>
        <strain evidence="3 4">cv. Gransden 2004</strain>
    </source>
</reference>